<accession>A0A0Q0EDK8</accession>
<name>A0A0Q0EDK8_PSESX</name>
<dbReference type="PATRIC" id="fig|264459.3.peg.6209"/>
<sequence>MPMESYPLDDNSQGQRIRQVGLAIGLTADEVELWVTAIEEDGSGMGYVVHFFRNARRRRCWPKSRGWVADRMINIGLIDL</sequence>
<dbReference type="EMBL" id="LJRI01000218">
    <property type="protein sequence ID" value="KPZ09387.1"/>
    <property type="molecule type" value="Genomic_DNA"/>
</dbReference>
<evidence type="ECO:0000313" key="1">
    <source>
        <dbReference type="EMBL" id="KPZ09387.1"/>
    </source>
</evidence>
<dbReference type="AlphaFoldDB" id="A0A0Q0EDK8"/>
<evidence type="ECO:0000313" key="2">
    <source>
        <dbReference type="Proteomes" id="UP000050384"/>
    </source>
</evidence>
<proteinExistence type="predicted"/>
<dbReference type="Proteomes" id="UP000050384">
    <property type="component" value="Unassembled WGS sequence"/>
</dbReference>
<protein>
    <submittedName>
        <fullName evidence="1">Uncharacterized protein</fullName>
    </submittedName>
</protein>
<organism evidence="1 2">
    <name type="scientific">Pseudomonas syringae pv. spinaceae</name>
    <dbReference type="NCBI Taxonomy" id="264459"/>
    <lineage>
        <taxon>Bacteria</taxon>
        <taxon>Pseudomonadati</taxon>
        <taxon>Pseudomonadota</taxon>
        <taxon>Gammaproteobacteria</taxon>
        <taxon>Pseudomonadales</taxon>
        <taxon>Pseudomonadaceae</taxon>
        <taxon>Pseudomonas</taxon>
        <taxon>Pseudomonas syringae</taxon>
    </lineage>
</organism>
<comment type="caution">
    <text evidence="1">The sequence shown here is derived from an EMBL/GenBank/DDBJ whole genome shotgun (WGS) entry which is preliminary data.</text>
</comment>
<reference evidence="1 2" key="1">
    <citation type="submission" date="2015-09" db="EMBL/GenBank/DDBJ databases">
        <title>Genome announcement of multiple Pseudomonas syringae strains.</title>
        <authorList>
            <person name="Thakur S."/>
            <person name="Wang P.W."/>
            <person name="Gong Y."/>
            <person name="Weir B.S."/>
            <person name="Guttman D.S."/>
        </authorList>
    </citation>
    <scope>NUCLEOTIDE SEQUENCE [LARGE SCALE GENOMIC DNA]</scope>
    <source>
        <strain evidence="1 2">ICMP16929</strain>
    </source>
</reference>
<gene>
    <name evidence="1" type="ORF">ALO94_03954</name>
</gene>